<sequence>MSETADPVSAIEDMYAAYLVGDRDRLEANLDDTCTLWDAGQPGLITKAELHQLRRDHPPSGARPEALDVSDVRVRELPGDGRLVVLTHVVTGRFPAAAALPPERLRVSSVLQFTDRWRILHHHEEPEATRS</sequence>
<dbReference type="Gene3D" id="3.10.450.50">
    <property type="match status" value="1"/>
</dbReference>
<protein>
    <submittedName>
        <fullName evidence="2">DUF4440 domain-containing protein</fullName>
    </submittedName>
</protein>
<name>A0AAU8DTD8_9ACTN</name>
<dbReference type="SUPFAM" id="SSF54427">
    <property type="entry name" value="NTF2-like"/>
    <property type="match status" value="1"/>
</dbReference>
<dbReference type="AlphaFoldDB" id="A0AAU8DTD8"/>
<dbReference type="EMBL" id="CP159218">
    <property type="protein sequence ID" value="XCG65602.1"/>
    <property type="molecule type" value="Genomic_DNA"/>
</dbReference>
<dbReference type="InterPro" id="IPR032710">
    <property type="entry name" value="NTF2-like_dom_sf"/>
</dbReference>
<organism evidence="2">
    <name type="scientific">Nakamurella sp. A5-74</name>
    <dbReference type="NCBI Taxonomy" id="3158264"/>
    <lineage>
        <taxon>Bacteria</taxon>
        <taxon>Bacillati</taxon>
        <taxon>Actinomycetota</taxon>
        <taxon>Actinomycetes</taxon>
        <taxon>Nakamurellales</taxon>
        <taxon>Nakamurellaceae</taxon>
        <taxon>Nakamurella</taxon>
    </lineage>
</organism>
<feature type="domain" description="DUF4440" evidence="1">
    <location>
        <begin position="10"/>
        <end position="119"/>
    </location>
</feature>
<evidence type="ECO:0000313" key="2">
    <source>
        <dbReference type="EMBL" id="XCG65602.1"/>
    </source>
</evidence>
<proteinExistence type="predicted"/>
<accession>A0AAU8DTD8</accession>
<dbReference type="InterPro" id="IPR027843">
    <property type="entry name" value="DUF4440"/>
</dbReference>
<dbReference type="Pfam" id="PF14534">
    <property type="entry name" value="DUF4440"/>
    <property type="match status" value="1"/>
</dbReference>
<evidence type="ECO:0000259" key="1">
    <source>
        <dbReference type="Pfam" id="PF14534"/>
    </source>
</evidence>
<dbReference type="RefSeq" id="WP_353651207.1">
    <property type="nucleotide sequence ID" value="NZ_CP159218.1"/>
</dbReference>
<gene>
    <name evidence="2" type="ORF">ABLG96_10160</name>
</gene>
<reference evidence="2" key="1">
    <citation type="submission" date="2024-05" db="EMBL/GenBank/DDBJ databases">
        <authorList>
            <person name="Cai S.Y."/>
            <person name="Jin L.M."/>
            <person name="Li H.R."/>
        </authorList>
    </citation>
    <scope>NUCLEOTIDE SEQUENCE</scope>
    <source>
        <strain evidence="2">A5-74</strain>
    </source>
</reference>